<dbReference type="InterPro" id="IPR045109">
    <property type="entry name" value="LSDs-like"/>
</dbReference>
<dbReference type="GO" id="GO:0003712">
    <property type="term" value="F:transcription coregulator activity"/>
    <property type="evidence" value="ECO:0007669"/>
    <property type="project" value="TreeGrafter"/>
</dbReference>
<protein>
    <submittedName>
        <fullName evidence="7">JmjC domain-containing protein</fullName>
    </submittedName>
</protein>
<evidence type="ECO:0000256" key="5">
    <source>
        <dbReference type="SAM" id="Coils"/>
    </source>
</evidence>
<dbReference type="GO" id="GO:0000785">
    <property type="term" value="C:chromatin"/>
    <property type="evidence" value="ECO:0007669"/>
    <property type="project" value="TreeGrafter"/>
</dbReference>
<evidence type="ECO:0000256" key="3">
    <source>
        <dbReference type="ARBA" id="ARBA00022723"/>
    </source>
</evidence>
<evidence type="ECO:0000256" key="1">
    <source>
        <dbReference type="ARBA" id="ARBA00004123"/>
    </source>
</evidence>
<keyword evidence="5" id="KW-0175">Coiled coil</keyword>
<dbReference type="Gene3D" id="2.60.120.650">
    <property type="entry name" value="Cupin"/>
    <property type="match status" value="1"/>
</dbReference>
<evidence type="ECO:0000313" key="8">
    <source>
        <dbReference type="Proteomes" id="UP000245207"/>
    </source>
</evidence>
<evidence type="ECO:0000313" key="7">
    <source>
        <dbReference type="EMBL" id="PWA82973.1"/>
    </source>
</evidence>
<proteinExistence type="inferred from homology"/>
<evidence type="ECO:0000256" key="2">
    <source>
        <dbReference type="ARBA" id="ARBA00006801"/>
    </source>
</evidence>
<dbReference type="GO" id="GO:0032454">
    <property type="term" value="F:histone H3K9 demethylase activity"/>
    <property type="evidence" value="ECO:0007669"/>
    <property type="project" value="InterPro"/>
</dbReference>
<organism evidence="7 8">
    <name type="scientific">Artemisia annua</name>
    <name type="common">Sweet wormwood</name>
    <dbReference type="NCBI Taxonomy" id="35608"/>
    <lineage>
        <taxon>Eukaryota</taxon>
        <taxon>Viridiplantae</taxon>
        <taxon>Streptophyta</taxon>
        <taxon>Embryophyta</taxon>
        <taxon>Tracheophyta</taxon>
        <taxon>Spermatophyta</taxon>
        <taxon>Magnoliopsida</taxon>
        <taxon>eudicotyledons</taxon>
        <taxon>Gunneridae</taxon>
        <taxon>Pentapetalae</taxon>
        <taxon>asterids</taxon>
        <taxon>campanulids</taxon>
        <taxon>Asterales</taxon>
        <taxon>Asteraceae</taxon>
        <taxon>Asteroideae</taxon>
        <taxon>Anthemideae</taxon>
        <taxon>Artemisiinae</taxon>
        <taxon>Artemisia</taxon>
    </lineage>
</organism>
<dbReference type="PROSITE" id="PS51184">
    <property type="entry name" value="JMJC"/>
    <property type="match status" value="1"/>
</dbReference>
<dbReference type="GO" id="GO:0031490">
    <property type="term" value="F:chromatin DNA binding"/>
    <property type="evidence" value="ECO:0007669"/>
    <property type="project" value="TreeGrafter"/>
</dbReference>
<dbReference type="SMART" id="SM00558">
    <property type="entry name" value="JmjC"/>
    <property type="match status" value="1"/>
</dbReference>
<dbReference type="GO" id="GO:0046872">
    <property type="term" value="F:metal ion binding"/>
    <property type="evidence" value="ECO:0007669"/>
    <property type="project" value="UniProtKB-KW"/>
</dbReference>
<dbReference type="PANTHER" id="PTHR12549:SF56">
    <property type="entry name" value="TRANSCRIPTION FACTOR C2H2 FAMILY"/>
    <property type="match status" value="1"/>
</dbReference>
<keyword evidence="4" id="KW-0539">Nucleus</keyword>
<dbReference type="GO" id="GO:0006357">
    <property type="term" value="P:regulation of transcription by RNA polymerase II"/>
    <property type="evidence" value="ECO:0007669"/>
    <property type="project" value="TreeGrafter"/>
</dbReference>
<name>A0A2U1PB48_ARTAN</name>
<reference evidence="7 8" key="1">
    <citation type="journal article" date="2018" name="Mol. Plant">
        <title>The genome of Artemisia annua provides insight into the evolution of Asteraceae family and artemisinin biosynthesis.</title>
        <authorList>
            <person name="Shen Q."/>
            <person name="Zhang L."/>
            <person name="Liao Z."/>
            <person name="Wang S."/>
            <person name="Yan T."/>
            <person name="Shi P."/>
            <person name="Liu M."/>
            <person name="Fu X."/>
            <person name="Pan Q."/>
            <person name="Wang Y."/>
            <person name="Lv Z."/>
            <person name="Lu X."/>
            <person name="Zhang F."/>
            <person name="Jiang W."/>
            <person name="Ma Y."/>
            <person name="Chen M."/>
            <person name="Hao X."/>
            <person name="Li L."/>
            <person name="Tang Y."/>
            <person name="Lv G."/>
            <person name="Zhou Y."/>
            <person name="Sun X."/>
            <person name="Brodelius P.E."/>
            <person name="Rose J.K.C."/>
            <person name="Tang K."/>
        </authorList>
    </citation>
    <scope>NUCLEOTIDE SEQUENCE [LARGE SCALE GENOMIC DNA]</scope>
    <source>
        <strain evidence="8">cv. Huhao1</strain>
        <tissue evidence="7">Leaf</tissue>
    </source>
</reference>
<evidence type="ECO:0000256" key="4">
    <source>
        <dbReference type="ARBA" id="ARBA00023242"/>
    </source>
</evidence>
<feature type="domain" description="JmjC" evidence="6">
    <location>
        <begin position="1"/>
        <end position="166"/>
    </location>
</feature>
<dbReference type="InterPro" id="IPR003347">
    <property type="entry name" value="JmjC_dom"/>
</dbReference>
<keyword evidence="8" id="KW-1185">Reference proteome</keyword>
<dbReference type="OrthoDB" id="1667110at2759"/>
<dbReference type="STRING" id="35608.A0A2U1PB48"/>
<evidence type="ECO:0000259" key="6">
    <source>
        <dbReference type="PROSITE" id="PS51184"/>
    </source>
</evidence>
<dbReference type="AlphaFoldDB" id="A0A2U1PB48"/>
<dbReference type="PANTHER" id="PTHR12549">
    <property type="entry name" value="JMJC DOMAIN-CONTAINING HISTONE DEMETHYLATION PROTEIN"/>
    <property type="match status" value="1"/>
</dbReference>
<comment type="similarity">
    <text evidence="2">Belongs to the JARID1 histone demethylase family.</text>
</comment>
<feature type="coiled-coil region" evidence="5">
    <location>
        <begin position="302"/>
        <end position="340"/>
    </location>
</feature>
<sequence length="372" mass="42385">MDPRMDIGYGDSVTKLHYAKSDTVNVLTHTNSAEHTSTKSNKADMAKRNTGVQDEDLAYDTMEGGALWDIFRRRDVPNLIKYFNNHLAEFKHADCSAVDQLKIGTPQCDAAGIKTWTFRQKLGDAVFVPAGCPNQVRNLKSCTKVEVNFVSPESVSECIRLQHELRMFPDNHRAKEDMLNIGKMMINALDQAVVDVSSGRENDGGLAKKELLQVVEQCYPDTIQRVQIRSKPMWQLILKELHLLIKCFVETSMDELTKYQLTKLQEDFNEFENLGFNLSWAQKKLDLVQKIRFGNEPLLQEIMALEESLKSSKQKFVEMKKQFEEAREKLEKTISNYDSVADARNNKARELAEARKFGDGHDGQLGFNMLPG</sequence>
<comment type="subcellular location">
    <subcellularLocation>
        <location evidence="1">Nucleus</location>
    </subcellularLocation>
</comment>
<accession>A0A2U1PB48</accession>
<comment type="caution">
    <text evidence="7">The sequence shown here is derived from an EMBL/GenBank/DDBJ whole genome shotgun (WGS) entry which is preliminary data.</text>
</comment>
<dbReference type="EMBL" id="PKPP01001407">
    <property type="protein sequence ID" value="PWA82973.1"/>
    <property type="molecule type" value="Genomic_DNA"/>
</dbReference>
<dbReference type="GO" id="GO:0000118">
    <property type="term" value="C:histone deacetylase complex"/>
    <property type="evidence" value="ECO:0007669"/>
    <property type="project" value="TreeGrafter"/>
</dbReference>
<dbReference type="Pfam" id="PF02373">
    <property type="entry name" value="JmjC"/>
    <property type="match status" value="1"/>
</dbReference>
<keyword evidence="3" id="KW-0479">Metal-binding</keyword>
<gene>
    <name evidence="7" type="ORF">CTI12_AA160930</name>
</gene>
<dbReference type="Proteomes" id="UP000245207">
    <property type="component" value="Unassembled WGS sequence"/>
</dbReference>
<dbReference type="SUPFAM" id="SSF51197">
    <property type="entry name" value="Clavaminate synthase-like"/>
    <property type="match status" value="1"/>
</dbReference>